<dbReference type="CDD" id="cd04878">
    <property type="entry name" value="ACT_AHAS"/>
    <property type="match status" value="1"/>
</dbReference>
<protein>
    <recommendedName>
        <fullName evidence="8">Acetolactate synthase small subunit</fullName>
        <shortName evidence="8">AHAS</shortName>
        <shortName evidence="8">ALS</shortName>
        <ecNumber evidence="8">2.2.1.6</ecNumber>
    </recommendedName>
    <alternativeName>
        <fullName evidence="8">Acetohydroxy-acid synthase small subunit</fullName>
    </alternativeName>
</protein>
<evidence type="ECO:0000256" key="6">
    <source>
        <dbReference type="ARBA" id="ARBA00023304"/>
    </source>
</evidence>
<sequence length="165" mass="18367">MENNKQRHTIGILVQNRPGVLARVVGLLSGRGFNIENITAAETNEPGITRITLVTSGDRRVLSQIVKQINKLVDTLKVFDFSETEFVDREMALIKVRAEEQTRAEVLRIVDIFRAKVVDVSPQFYTLEVTGNDSKISAIIELLSQIGIVEIARTGKAALARSKKH</sequence>
<dbReference type="Gene3D" id="3.30.70.1150">
    <property type="entry name" value="ACT-like. Chain A, domain 2"/>
    <property type="match status" value="1"/>
</dbReference>
<dbReference type="EC" id="2.2.1.6" evidence="8"/>
<keyword evidence="6 8" id="KW-0100">Branched-chain amino acid biosynthesis</keyword>
<dbReference type="FunFam" id="3.30.70.260:FF:000001">
    <property type="entry name" value="Acetolactate synthase, small subunit"/>
    <property type="match status" value="1"/>
</dbReference>
<dbReference type="NCBIfam" id="TIGR00119">
    <property type="entry name" value="acolac_sm"/>
    <property type="match status" value="1"/>
</dbReference>
<dbReference type="PROSITE" id="PS51671">
    <property type="entry name" value="ACT"/>
    <property type="match status" value="1"/>
</dbReference>
<dbReference type="PANTHER" id="PTHR30239">
    <property type="entry name" value="ACETOLACTATE SYNTHASE SMALL SUBUNIT"/>
    <property type="match status" value="1"/>
</dbReference>
<comment type="pathway">
    <text evidence="2 8">Amino-acid biosynthesis; L-valine biosynthesis; L-valine from pyruvate: step 1/4.</text>
</comment>
<dbReference type="InterPro" id="IPR054480">
    <property type="entry name" value="AHAS_small-like_ACT"/>
</dbReference>
<comment type="function">
    <text evidence="8">Catalyzes the conversion of 2 pyruvate molecules into acetolactate in the first common step of the biosynthetic pathway of the branched-amino acids such as leucine, isoleucine, and valine.</text>
</comment>
<keyword evidence="5 8" id="KW-0028">Amino-acid biosynthesis</keyword>
<dbReference type="AlphaFoldDB" id="A0A9W6FVX1"/>
<dbReference type="Pfam" id="PF10369">
    <property type="entry name" value="ALS_ss_C"/>
    <property type="match status" value="1"/>
</dbReference>
<gene>
    <name evidence="10" type="primary">ilvN</name>
    <name evidence="10" type="ORF">DAMNIGENAA_32310</name>
</gene>
<dbReference type="EMBL" id="BSDR01000001">
    <property type="protein sequence ID" value="GLI35798.1"/>
    <property type="molecule type" value="Genomic_DNA"/>
</dbReference>
<evidence type="ECO:0000256" key="5">
    <source>
        <dbReference type="ARBA" id="ARBA00022605"/>
    </source>
</evidence>
<dbReference type="PANTHER" id="PTHR30239:SF0">
    <property type="entry name" value="ACETOLACTATE SYNTHASE SMALL SUBUNIT 1, CHLOROPLASTIC"/>
    <property type="match status" value="1"/>
</dbReference>
<dbReference type="GO" id="GO:1990610">
    <property type="term" value="F:acetolactate synthase regulator activity"/>
    <property type="evidence" value="ECO:0007669"/>
    <property type="project" value="UniProtKB-UniRule"/>
</dbReference>
<dbReference type="InterPro" id="IPR027271">
    <property type="entry name" value="Acetolactate_synth/TF_NikR_C"/>
</dbReference>
<dbReference type="GO" id="GO:0009097">
    <property type="term" value="P:isoleucine biosynthetic process"/>
    <property type="evidence" value="ECO:0007669"/>
    <property type="project" value="UniProtKB-UniRule"/>
</dbReference>
<comment type="catalytic activity">
    <reaction evidence="7 8">
        <text>2 pyruvate + H(+) = (2S)-2-acetolactate + CO2</text>
        <dbReference type="Rhea" id="RHEA:25249"/>
        <dbReference type="ChEBI" id="CHEBI:15361"/>
        <dbReference type="ChEBI" id="CHEBI:15378"/>
        <dbReference type="ChEBI" id="CHEBI:16526"/>
        <dbReference type="ChEBI" id="CHEBI:58476"/>
        <dbReference type="EC" id="2.2.1.6"/>
    </reaction>
</comment>
<accession>A0A9W6FVX1</accession>
<dbReference type="InterPro" id="IPR002912">
    <property type="entry name" value="ACT_dom"/>
</dbReference>
<comment type="subunit">
    <text evidence="4 8">Dimer of large and small chains.</text>
</comment>
<dbReference type="Pfam" id="PF22629">
    <property type="entry name" value="ACT_AHAS_ss"/>
    <property type="match status" value="1"/>
</dbReference>
<dbReference type="GO" id="GO:0003984">
    <property type="term" value="F:acetolactate synthase activity"/>
    <property type="evidence" value="ECO:0007669"/>
    <property type="project" value="UniProtKB-UniRule"/>
</dbReference>
<dbReference type="FunFam" id="3.30.70.1150:FF:000001">
    <property type="entry name" value="Acetolactate synthase small subunit"/>
    <property type="match status" value="1"/>
</dbReference>
<dbReference type="InterPro" id="IPR045865">
    <property type="entry name" value="ACT-like_dom_sf"/>
</dbReference>
<keyword evidence="8" id="KW-0808">Transferase</keyword>
<keyword evidence="11" id="KW-1185">Reference proteome</keyword>
<dbReference type="InterPro" id="IPR039557">
    <property type="entry name" value="AHAS_ACT"/>
</dbReference>
<evidence type="ECO:0000256" key="1">
    <source>
        <dbReference type="ARBA" id="ARBA00004974"/>
    </source>
</evidence>
<comment type="caution">
    <text evidence="10">The sequence shown here is derived from an EMBL/GenBank/DDBJ whole genome shotgun (WGS) entry which is preliminary data.</text>
</comment>
<dbReference type="InterPro" id="IPR019455">
    <property type="entry name" value="Acetolactate_synth_ssu_C"/>
</dbReference>
<evidence type="ECO:0000256" key="8">
    <source>
        <dbReference type="RuleBase" id="RU368092"/>
    </source>
</evidence>
<dbReference type="InterPro" id="IPR004789">
    <property type="entry name" value="Acetalactate_synth_ssu"/>
</dbReference>
<evidence type="ECO:0000256" key="7">
    <source>
        <dbReference type="ARBA" id="ARBA00048670"/>
    </source>
</evidence>
<evidence type="ECO:0000256" key="2">
    <source>
        <dbReference type="ARBA" id="ARBA00005025"/>
    </source>
</evidence>
<reference evidence="10" key="1">
    <citation type="submission" date="2022-12" db="EMBL/GenBank/DDBJ databases">
        <title>Reference genome sequencing for broad-spectrum identification of bacterial and archaeal isolates by mass spectrometry.</title>
        <authorList>
            <person name="Sekiguchi Y."/>
            <person name="Tourlousse D.M."/>
        </authorList>
    </citation>
    <scope>NUCLEOTIDE SEQUENCE</scope>
    <source>
        <strain evidence="10">ASRB1</strain>
    </source>
</reference>
<comment type="similarity">
    <text evidence="3 8">Belongs to the acetolactate synthase small subunit family.</text>
</comment>
<organism evidence="10 11">
    <name type="scientific">Desulforhabdus amnigena</name>
    <dbReference type="NCBI Taxonomy" id="40218"/>
    <lineage>
        <taxon>Bacteria</taxon>
        <taxon>Pseudomonadati</taxon>
        <taxon>Thermodesulfobacteriota</taxon>
        <taxon>Syntrophobacteria</taxon>
        <taxon>Syntrophobacterales</taxon>
        <taxon>Syntrophobacteraceae</taxon>
        <taxon>Desulforhabdus</taxon>
    </lineage>
</organism>
<dbReference type="Gene3D" id="3.30.70.260">
    <property type="match status" value="1"/>
</dbReference>
<dbReference type="SUPFAM" id="SSF55021">
    <property type="entry name" value="ACT-like"/>
    <property type="match status" value="2"/>
</dbReference>
<dbReference type="RefSeq" id="WP_281795841.1">
    <property type="nucleotide sequence ID" value="NZ_BSDR01000001.1"/>
</dbReference>
<evidence type="ECO:0000313" key="10">
    <source>
        <dbReference type="EMBL" id="GLI35798.1"/>
    </source>
</evidence>
<evidence type="ECO:0000313" key="11">
    <source>
        <dbReference type="Proteomes" id="UP001144372"/>
    </source>
</evidence>
<dbReference type="GO" id="GO:0005829">
    <property type="term" value="C:cytosol"/>
    <property type="evidence" value="ECO:0007669"/>
    <property type="project" value="TreeGrafter"/>
</dbReference>
<proteinExistence type="inferred from homology"/>
<feature type="domain" description="ACT" evidence="9">
    <location>
        <begin position="9"/>
        <end position="83"/>
    </location>
</feature>
<dbReference type="NCBIfam" id="NF008864">
    <property type="entry name" value="PRK11895.1"/>
    <property type="match status" value="1"/>
</dbReference>
<dbReference type="Proteomes" id="UP001144372">
    <property type="component" value="Unassembled WGS sequence"/>
</dbReference>
<dbReference type="GO" id="GO:0009099">
    <property type="term" value="P:L-valine biosynthetic process"/>
    <property type="evidence" value="ECO:0007669"/>
    <property type="project" value="UniProtKB-UniRule"/>
</dbReference>
<comment type="pathway">
    <text evidence="1 8">Amino-acid biosynthesis; L-isoleucine biosynthesis; L-isoleucine from 2-oxobutanoate: step 1/4.</text>
</comment>
<evidence type="ECO:0000256" key="3">
    <source>
        <dbReference type="ARBA" id="ARBA00006341"/>
    </source>
</evidence>
<name>A0A9W6FVX1_9BACT</name>
<evidence type="ECO:0000256" key="4">
    <source>
        <dbReference type="ARBA" id="ARBA00011744"/>
    </source>
</evidence>
<evidence type="ECO:0000259" key="9">
    <source>
        <dbReference type="PROSITE" id="PS51671"/>
    </source>
</evidence>